<keyword evidence="3" id="KW-1185">Reference proteome</keyword>
<dbReference type="Proteomes" id="UP001597557">
    <property type="component" value="Unassembled WGS sequence"/>
</dbReference>
<accession>A0ABW5YCN9</accession>
<dbReference type="RefSeq" id="WP_377184737.1">
    <property type="nucleotide sequence ID" value="NZ_JBHUPD010000002.1"/>
</dbReference>
<evidence type="ECO:0008006" key="4">
    <source>
        <dbReference type="Google" id="ProtNLM"/>
    </source>
</evidence>
<evidence type="ECO:0000313" key="3">
    <source>
        <dbReference type="Proteomes" id="UP001597557"/>
    </source>
</evidence>
<gene>
    <name evidence="2" type="ORF">ACFS5N_09665</name>
</gene>
<dbReference type="SUPFAM" id="SSF49464">
    <property type="entry name" value="Carboxypeptidase regulatory domain-like"/>
    <property type="match status" value="1"/>
</dbReference>
<feature type="signal peptide" evidence="1">
    <location>
        <begin position="1"/>
        <end position="18"/>
    </location>
</feature>
<dbReference type="EMBL" id="JBHUPD010000002">
    <property type="protein sequence ID" value="MFD2872735.1"/>
    <property type="molecule type" value="Genomic_DNA"/>
</dbReference>
<comment type="caution">
    <text evidence="2">The sequence shown here is derived from an EMBL/GenBank/DDBJ whole genome shotgun (WGS) entry which is preliminary data.</text>
</comment>
<feature type="chain" id="PRO_5045969564" description="Carboxypeptidase-like regulatory domain-containing protein" evidence="1">
    <location>
        <begin position="19"/>
        <end position="210"/>
    </location>
</feature>
<name>A0ABW5YCN9_9SPHI</name>
<protein>
    <recommendedName>
        <fullName evidence="4">Carboxypeptidase-like regulatory domain-containing protein</fullName>
    </recommendedName>
</protein>
<organism evidence="2 3">
    <name type="scientific">Mucilaginibacter ximonensis</name>
    <dbReference type="NCBI Taxonomy" id="538021"/>
    <lineage>
        <taxon>Bacteria</taxon>
        <taxon>Pseudomonadati</taxon>
        <taxon>Bacteroidota</taxon>
        <taxon>Sphingobacteriia</taxon>
        <taxon>Sphingobacteriales</taxon>
        <taxon>Sphingobacteriaceae</taxon>
        <taxon>Mucilaginibacter</taxon>
    </lineage>
</organism>
<reference evidence="3" key="1">
    <citation type="journal article" date="2019" name="Int. J. Syst. Evol. Microbiol.">
        <title>The Global Catalogue of Microorganisms (GCM) 10K type strain sequencing project: providing services to taxonomists for standard genome sequencing and annotation.</title>
        <authorList>
            <consortium name="The Broad Institute Genomics Platform"/>
            <consortium name="The Broad Institute Genome Sequencing Center for Infectious Disease"/>
            <person name="Wu L."/>
            <person name="Ma J."/>
        </authorList>
    </citation>
    <scope>NUCLEOTIDE SEQUENCE [LARGE SCALE GENOMIC DNA]</scope>
    <source>
        <strain evidence="3">KCTC 22437</strain>
    </source>
</reference>
<evidence type="ECO:0000256" key="1">
    <source>
        <dbReference type="SAM" id="SignalP"/>
    </source>
</evidence>
<proteinExistence type="predicted"/>
<keyword evidence="1" id="KW-0732">Signal</keyword>
<dbReference type="InterPro" id="IPR008969">
    <property type="entry name" value="CarboxyPept-like_regulatory"/>
</dbReference>
<sequence length="210" mass="23545">MKYLFSLLLLLCTASVFAQQTERPLVQYSGITRNADSTKKVVIVPYVSIKNVSTGQQLFVSDYQGYFSFVAHERDTLQFTSVGYFPVTVVVPANINNRSMVTTVSLKPQIVNLPAVRVFPWATTDEFRKDFLAMKIADDDYEIIRKNLNPKAIKEAGAYYPHTVYESVNAQEMHNNIVNSHSITNPLLNPFAWGSLIRDIAAGDKSNASN</sequence>
<evidence type="ECO:0000313" key="2">
    <source>
        <dbReference type="EMBL" id="MFD2872735.1"/>
    </source>
</evidence>